<dbReference type="SUPFAM" id="SSF55545">
    <property type="entry name" value="beta-N-acetylhexosaminidase-like domain"/>
    <property type="match status" value="1"/>
</dbReference>
<gene>
    <name evidence="13" type="ORF">L0668_15950</name>
</gene>
<evidence type="ECO:0000256" key="6">
    <source>
        <dbReference type="ARBA" id="ARBA00023326"/>
    </source>
</evidence>
<accession>A0ABS9D9X9</accession>
<evidence type="ECO:0000256" key="1">
    <source>
        <dbReference type="ARBA" id="ARBA00008833"/>
    </source>
</evidence>
<dbReference type="InterPro" id="IPR011100">
    <property type="entry name" value="Glyco_hydro_67_cat"/>
</dbReference>
<comment type="similarity">
    <text evidence="1 7 8">Belongs to the glycosyl hydrolase 67 family.</text>
</comment>
<dbReference type="Pfam" id="PF03648">
    <property type="entry name" value="Glyco_hydro_67N"/>
    <property type="match status" value="1"/>
</dbReference>
<evidence type="ECO:0000313" key="14">
    <source>
        <dbReference type="Proteomes" id="UP001521137"/>
    </source>
</evidence>
<dbReference type="InterPro" id="IPR037054">
    <property type="entry name" value="A-glucoronidase_C_sf"/>
</dbReference>
<evidence type="ECO:0000256" key="7">
    <source>
        <dbReference type="PIRNR" id="PIRNR029900"/>
    </source>
</evidence>
<dbReference type="Proteomes" id="UP001521137">
    <property type="component" value="Unassembled WGS sequence"/>
</dbReference>
<dbReference type="PANTHER" id="PTHR39207:SF1">
    <property type="entry name" value="ALPHA-GLUCURONIDASE A"/>
    <property type="match status" value="1"/>
</dbReference>
<dbReference type="Gene3D" id="3.90.1330.10">
    <property type="entry name" value="Alpha-glucuronidase, C-terminal domain"/>
    <property type="match status" value="1"/>
</dbReference>
<dbReference type="PANTHER" id="PTHR39207">
    <property type="entry name" value="ALPHA-GLUCURONIDASE A"/>
    <property type="match status" value="1"/>
</dbReference>
<keyword evidence="14" id="KW-1185">Reference proteome</keyword>
<evidence type="ECO:0000256" key="4">
    <source>
        <dbReference type="ARBA" id="ARBA00023277"/>
    </source>
</evidence>
<proteinExistence type="inferred from homology"/>
<evidence type="ECO:0000256" key="3">
    <source>
        <dbReference type="ARBA" id="ARBA00022801"/>
    </source>
</evidence>
<keyword evidence="2 7" id="KW-0858">Xylan degradation</keyword>
<keyword evidence="3 7" id="KW-0378">Hydrolase</keyword>
<keyword evidence="4 8" id="KW-0119">Carbohydrate metabolism</keyword>
<dbReference type="InterPro" id="IPR029018">
    <property type="entry name" value="Hex-like_dom2"/>
</dbReference>
<protein>
    <recommendedName>
        <fullName evidence="8">Xylan alpha-1,2-glucuronidase</fullName>
        <ecNumber evidence="8">3.2.1.131</ecNumber>
    </recommendedName>
</protein>
<comment type="subunit">
    <text evidence="8">Homodimer.</text>
</comment>
<dbReference type="PIRSF" id="PIRSF029900">
    <property type="entry name" value="Alpha-glucuronds"/>
    <property type="match status" value="1"/>
</dbReference>
<evidence type="ECO:0000259" key="10">
    <source>
        <dbReference type="Pfam" id="PF03648"/>
    </source>
</evidence>
<evidence type="ECO:0000259" key="12">
    <source>
        <dbReference type="Pfam" id="PF07488"/>
    </source>
</evidence>
<reference evidence="13 14" key="1">
    <citation type="submission" date="2022-01" db="EMBL/GenBank/DDBJ databases">
        <title>Paraglaciecola sp. G1-23.</title>
        <authorList>
            <person name="Jin M.S."/>
            <person name="Han D.M."/>
            <person name="Kim H.M."/>
            <person name="Jeon C.O."/>
        </authorList>
    </citation>
    <scope>NUCLEOTIDE SEQUENCE [LARGE SCALE GENOMIC DNA]</scope>
    <source>
        <strain evidence="13 14">G1-23</strain>
    </source>
</reference>
<dbReference type="SUPFAM" id="SSF51445">
    <property type="entry name" value="(Trans)glycosidases"/>
    <property type="match status" value="1"/>
</dbReference>
<comment type="caution">
    <text evidence="13">The sequence shown here is derived from an EMBL/GenBank/DDBJ whole genome shotgun (WGS) entry which is preliminary data.</text>
</comment>
<feature type="signal peptide" evidence="9">
    <location>
        <begin position="1"/>
        <end position="23"/>
    </location>
</feature>
<evidence type="ECO:0000256" key="2">
    <source>
        <dbReference type="ARBA" id="ARBA00022651"/>
    </source>
</evidence>
<feature type="domain" description="Glycosyl hydrolase family 67 C-terminal" evidence="11">
    <location>
        <begin position="478"/>
        <end position="703"/>
    </location>
</feature>
<feature type="domain" description="Glycosyl hydrolase family 67 catalytic" evidence="12">
    <location>
        <begin position="158"/>
        <end position="477"/>
    </location>
</feature>
<evidence type="ECO:0000313" key="13">
    <source>
        <dbReference type="EMBL" id="MCF2949615.1"/>
    </source>
</evidence>
<evidence type="ECO:0000256" key="9">
    <source>
        <dbReference type="SAM" id="SignalP"/>
    </source>
</evidence>
<name>A0ABS9D9X9_9ALTE</name>
<dbReference type="InterPro" id="IPR017853">
    <property type="entry name" value="GH"/>
</dbReference>
<evidence type="ECO:0000256" key="5">
    <source>
        <dbReference type="ARBA" id="ARBA00023295"/>
    </source>
</evidence>
<dbReference type="Pfam" id="PF07488">
    <property type="entry name" value="Glyco_hydro_67M"/>
    <property type="match status" value="1"/>
</dbReference>
<dbReference type="EC" id="3.2.1.131" evidence="8"/>
<feature type="domain" description="Alpha glucuronidase N-terminal" evidence="10">
    <location>
        <begin position="35"/>
        <end position="154"/>
    </location>
</feature>
<dbReference type="Pfam" id="PF07477">
    <property type="entry name" value="Glyco_hydro_67C"/>
    <property type="match status" value="1"/>
</dbReference>
<evidence type="ECO:0000256" key="8">
    <source>
        <dbReference type="RuleBase" id="RU361198"/>
    </source>
</evidence>
<dbReference type="InterPro" id="IPR005154">
    <property type="entry name" value="Glyco_hydro_67_aGlcAse_N"/>
</dbReference>
<keyword evidence="9" id="KW-0732">Signal</keyword>
<organism evidence="13 14">
    <name type="scientific">Paraglaciecola algarum</name>
    <dbReference type="NCBI Taxonomy" id="3050085"/>
    <lineage>
        <taxon>Bacteria</taxon>
        <taxon>Pseudomonadati</taxon>
        <taxon>Pseudomonadota</taxon>
        <taxon>Gammaproteobacteria</taxon>
        <taxon>Alteromonadales</taxon>
        <taxon>Alteromonadaceae</taxon>
        <taxon>Paraglaciecola</taxon>
    </lineage>
</organism>
<evidence type="ECO:0000259" key="11">
    <source>
        <dbReference type="Pfam" id="PF07477"/>
    </source>
</evidence>
<sequence>MNKLKVTGVLACIVLLVSHLSHASSILSGDDGYRLWLKYDYISHLEQRASYSQQLSHWHVAGNSSTDKVIRQELTYAFSSMLGNQAVDSQQGDASLLVANLAELPEALRNNATDGKEFKTDEDYLIYGFSENGQKKVLITGKTDVATLYGTYHLLRLVQTRQSIVSLNIFSSPKISVRVLNHWDNLDRHVERGYAGQSIWDWHKLPELIYQRYHDYARANASVGINGTVLNNVNADPLILTPQYLEKVKALAEVFRSYGMKVYLSVKFSSPQLIGGLETSDPTKPEVLAWWKQKSKEIYAEIPDFGGFLVKANSEGQPGPGDFGRTHAQGANMLAEALAPHGGIVMWRAFVYANEKNEERSKQAYSEFKPLDGKFLPNVLVQVKNGPIDFQPREPISPLFGATPNTPLMMEFQITQEYLGFSTHNVYLGPMYKEVLSTDTYAKGKGSTVAKVVDGSLFQNNISGMAGVSNIGSDRNWTGNVLLQSNWYAFGRLAWDHELSSEEIAQEWTQMTLTQNTQAVDKIVNLLMSSRETTVNYMTPLGLHHIMDEGHHYGPGPWIKDLGREDWTSVYYHKADEQGIGFDRSPSGVNAVAQYHEPLRSRLADPSTTPEEFLLWFHHLPWDYSIKSSGRSLWNELVHRYYQGASEVEEMAKQWSELQPWIDPLLFAQQTMVFNIHQQEAKWWRDACVSYFQSFAKRPLPDGLTPPAHPLDYYQNMKFPNAPGRGD</sequence>
<feature type="chain" id="PRO_5047095892" description="Xylan alpha-1,2-glucuronidase" evidence="9">
    <location>
        <begin position="24"/>
        <end position="727"/>
    </location>
</feature>
<dbReference type="InterPro" id="IPR011395">
    <property type="entry name" value="Glyco_hydro_67_aGlcAse"/>
</dbReference>
<comment type="catalytic activity">
    <reaction evidence="8">
        <text>Hydrolysis of (1-&gt;2)-alpha-D-(4-O-methyl)glucuronosyl links in the main chain of hardwood xylans.</text>
        <dbReference type="EC" id="3.2.1.131"/>
    </reaction>
</comment>
<dbReference type="Gene3D" id="3.30.379.10">
    <property type="entry name" value="Chitobiase/beta-hexosaminidase domain 2-like"/>
    <property type="match status" value="1"/>
</dbReference>
<keyword evidence="5 7" id="KW-0326">Glycosidase</keyword>
<dbReference type="EMBL" id="JAKGAS010000009">
    <property type="protein sequence ID" value="MCF2949615.1"/>
    <property type="molecule type" value="Genomic_DNA"/>
</dbReference>
<dbReference type="InterPro" id="IPR011099">
    <property type="entry name" value="Glyco_hydro_67_C"/>
</dbReference>
<dbReference type="Gene3D" id="3.20.20.80">
    <property type="entry name" value="Glycosidases"/>
    <property type="match status" value="1"/>
</dbReference>
<keyword evidence="6 8" id="KW-0624">Polysaccharide degradation</keyword>
<dbReference type="RefSeq" id="WP_235313718.1">
    <property type="nucleotide sequence ID" value="NZ_JAKGAS010000009.1"/>
</dbReference>